<keyword evidence="2 6" id="KW-0699">rRNA-binding</keyword>
<name>A0A4Y8WT66_9PORP</name>
<evidence type="ECO:0000313" key="9">
    <source>
        <dbReference type="Proteomes" id="UP000297225"/>
    </source>
</evidence>
<keyword evidence="5 6" id="KW-0687">Ribonucleoprotein</keyword>
<evidence type="ECO:0000256" key="6">
    <source>
        <dbReference type="HAMAP-Rule" id="MF_01369"/>
    </source>
</evidence>
<evidence type="ECO:0000256" key="7">
    <source>
        <dbReference type="RuleBase" id="RU003934"/>
    </source>
</evidence>
<comment type="caution">
    <text evidence="8">The sequence shown here is derived from an EMBL/GenBank/DDBJ whole genome shotgun (WGS) entry which is preliminary data.</text>
</comment>
<evidence type="ECO:0000256" key="3">
    <source>
        <dbReference type="ARBA" id="ARBA00022884"/>
    </source>
</evidence>
<keyword evidence="3 6" id="KW-0694">RNA-binding</keyword>
<dbReference type="NCBIfam" id="NF004363">
    <property type="entry name" value="PRK05738.2-4"/>
    <property type="match status" value="1"/>
</dbReference>
<organism evidence="8 9">
    <name type="scientific">Porphyromonas levii</name>
    <dbReference type="NCBI Taxonomy" id="28114"/>
    <lineage>
        <taxon>Bacteria</taxon>
        <taxon>Pseudomonadati</taxon>
        <taxon>Bacteroidota</taxon>
        <taxon>Bacteroidia</taxon>
        <taxon>Bacteroidales</taxon>
        <taxon>Porphyromonadaceae</taxon>
        <taxon>Porphyromonas</taxon>
    </lineage>
</organism>
<dbReference type="GO" id="GO:1990904">
    <property type="term" value="C:ribonucleoprotein complex"/>
    <property type="evidence" value="ECO:0007669"/>
    <property type="project" value="UniProtKB-KW"/>
</dbReference>
<dbReference type="InterPro" id="IPR001014">
    <property type="entry name" value="Ribosomal_uL23_CS"/>
</dbReference>
<proteinExistence type="inferred from homology"/>
<dbReference type="InterPro" id="IPR013025">
    <property type="entry name" value="Ribosomal_uL23-like"/>
</dbReference>
<keyword evidence="4 6" id="KW-0689">Ribosomal protein</keyword>
<dbReference type="OrthoDB" id="9797862at2"/>
<dbReference type="Gene3D" id="3.30.70.330">
    <property type="match status" value="1"/>
</dbReference>
<dbReference type="STRING" id="1122973.GCA_000379925_01636"/>
<protein>
    <recommendedName>
        <fullName evidence="6">Large ribosomal subunit protein uL23</fullName>
    </recommendedName>
</protein>
<accession>A0A4Y8WT66</accession>
<dbReference type="PROSITE" id="PS00050">
    <property type="entry name" value="RIBOSOMAL_L23"/>
    <property type="match status" value="1"/>
</dbReference>
<sequence length="98" mass="11069">MRGILIQPIITEKQNDITEAMSNRYGFKVVRNANKSQIKEAVEKMYDVNVVSVNTANYDGKRKSRFTKGGLIQGRTPAFKKAIVTLKEGQVIDFFSNI</sequence>
<dbReference type="GO" id="GO:0019843">
    <property type="term" value="F:rRNA binding"/>
    <property type="evidence" value="ECO:0007669"/>
    <property type="project" value="UniProtKB-UniRule"/>
</dbReference>
<evidence type="ECO:0000256" key="2">
    <source>
        <dbReference type="ARBA" id="ARBA00022730"/>
    </source>
</evidence>
<reference evidence="8 9" key="1">
    <citation type="submission" date="2019-03" db="EMBL/GenBank/DDBJ databases">
        <title>Porphyromonas levii Isolated from the Uterus of Dairy Cows.</title>
        <authorList>
            <person name="Francis A.M."/>
        </authorList>
    </citation>
    <scope>NUCLEOTIDE SEQUENCE [LARGE SCALE GENOMIC DNA]</scope>
    <source>
        <strain evidence="8 9">AF5678</strain>
    </source>
</reference>
<evidence type="ECO:0000313" key="8">
    <source>
        <dbReference type="EMBL" id="TFH96969.1"/>
    </source>
</evidence>
<dbReference type="InterPro" id="IPR012677">
    <property type="entry name" value="Nucleotide-bd_a/b_plait_sf"/>
</dbReference>
<dbReference type="GO" id="GO:0005840">
    <property type="term" value="C:ribosome"/>
    <property type="evidence" value="ECO:0007669"/>
    <property type="project" value="UniProtKB-KW"/>
</dbReference>
<comment type="subunit">
    <text evidence="6">Part of the 50S ribosomal subunit. Contacts protein L29, and trigger factor when it is bound to the ribosome.</text>
</comment>
<dbReference type="EMBL" id="SPNC01000009">
    <property type="protein sequence ID" value="TFH96969.1"/>
    <property type="molecule type" value="Genomic_DNA"/>
</dbReference>
<keyword evidence="9" id="KW-1185">Reference proteome</keyword>
<dbReference type="RefSeq" id="WP_018358863.1">
    <property type="nucleotide sequence ID" value="NZ_CP197400.1"/>
</dbReference>
<dbReference type="GO" id="GO:0003735">
    <property type="term" value="F:structural constituent of ribosome"/>
    <property type="evidence" value="ECO:0007669"/>
    <property type="project" value="InterPro"/>
</dbReference>
<comment type="similarity">
    <text evidence="1 6 7">Belongs to the universal ribosomal protein uL23 family.</text>
</comment>
<dbReference type="InterPro" id="IPR012678">
    <property type="entry name" value="Ribosomal_uL23/eL15/eS24_sf"/>
</dbReference>
<evidence type="ECO:0000256" key="4">
    <source>
        <dbReference type="ARBA" id="ARBA00022980"/>
    </source>
</evidence>
<dbReference type="AlphaFoldDB" id="A0A4Y8WT66"/>
<dbReference type="Proteomes" id="UP000297225">
    <property type="component" value="Unassembled WGS sequence"/>
</dbReference>
<dbReference type="Pfam" id="PF00276">
    <property type="entry name" value="Ribosomal_L23"/>
    <property type="match status" value="1"/>
</dbReference>
<dbReference type="HAMAP" id="MF_01369_B">
    <property type="entry name" value="Ribosomal_uL23_B"/>
    <property type="match status" value="1"/>
</dbReference>
<evidence type="ECO:0000256" key="5">
    <source>
        <dbReference type="ARBA" id="ARBA00023274"/>
    </source>
</evidence>
<comment type="function">
    <text evidence="6">One of the early assembly proteins it binds 23S rRNA. One of the proteins that surrounds the polypeptide exit tunnel on the outside of the ribosome. Forms the main docking site for trigger factor binding to the ribosome.</text>
</comment>
<evidence type="ECO:0000256" key="1">
    <source>
        <dbReference type="ARBA" id="ARBA00006700"/>
    </source>
</evidence>
<dbReference type="PANTHER" id="PTHR11620">
    <property type="entry name" value="60S RIBOSOMAL PROTEIN L23A"/>
    <property type="match status" value="1"/>
</dbReference>
<gene>
    <name evidence="6" type="primary">rplW</name>
    <name evidence="8" type="ORF">E4P47_01245</name>
</gene>
<dbReference type="SUPFAM" id="SSF54189">
    <property type="entry name" value="Ribosomal proteins S24e, L23 and L15e"/>
    <property type="match status" value="1"/>
</dbReference>
<dbReference type="GO" id="GO:0006412">
    <property type="term" value="P:translation"/>
    <property type="evidence" value="ECO:0007669"/>
    <property type="project" value="UniProtKB-UniRule"/>
</dbReference>